<evidence type="ECO:0000313" key="2">
    <source>
        <dbReference type="EMBL" id="EHQ24591.1"/>
    </source>
</evidence>
<proteinExistence type="predicted"/>
<protein>
    <recommendedName>
        <fullName evidence="4">Lipoprotein</fullName>
    </recommendedName>
</protein>
<dbReference type="HOGENOM" id="CLU_2106208_0_0_10"/>
<organism evidence="2 3">
    <name type="scientific">Mucilaginibacter paludis DSM 18603</name>
    <dbReference type="NCBI Taxonomy" id="714943"/>
    <lineage>
        <taxon>Bacteria</taxon>
        <taxon>Pseudomonadati</taxon>
        <taxon>Bacteroidota</taxon>
        <taxon>Sphingobacteriia</taxon>
        <taxon>Sphingobacteriales</taxon>
        <taxon>Sphingobacteriaceae</taxon>
        <taxon>Mucilaginibacter</taxon>
    </lineage>
</organism>
<reference evidence="2" key="1">
    <citation type="submission" date="2011-09" db="EMBL/GenBank/DDBJ databases">
        <title>The permanent draft genome of Mucilaginibacter paludis DSM 18603.</title>
        <authorList>
            <consortium name="US DOE Joint Genome Institute (JGI-PGF)"/>
            <person name="Lucas S."/>
            <person name="Han J."/>
            <person name="Lapidus A."/>
            <person name="Bruce D."/>
            <person name="Goodwin L."/>
            <person name="Pitluck S."/>
            <person name="Peters L."/>
            <person name="Kyrpides N."/>
            <person name="Mavromatis K."/>
            <person name="Ivanova N."/>
            <person name="Mikhailova N."/>
            <person name="Held B."/>
            <person name="Detter J.C."/>
            <person name="Tapia R."/>
            <person name="Han C."/>
            <person name="Land M."/>
            <person name="Hauser L."/>
            <person name="Markowitz V."/>
            <person name="Cheng J.-F."/>
            <person name="Hugenholtz P."/>
            <person name="Woyke T."/>
            <person name="Wu D."/>
            <person name="Tindall B."/>
            <person name="Brambilla E."/>
            <person name="Klenk H.-P."/>
            <person name="Eisen J.A."/>
        </authorList>
    </citation>
    <scope>NUCLEOTIDE SEQUENCE [LARGE SCALE GENOMIC DNA]</scope>
    <source>
        <strain evidence="2">DSM 18603</strain>
    </source>
</reference>
<feature type="region of interest" description="Disordered" evidence="1">
    <location>
        <begin position="93"/>
        <end position="115"/>
    </location>
</feature>
<dbReference type="EMBL" id="CM001403">
    <property type="protein sequence ID" value="EHQ24591.1"/>
    <property type="molecule type" value="Genomic_DNA"/>
</dbReference>
<evidence type="ECO:0008006" key="4">
    <source>
        <dbReference type="Google" id="ProtNLM"/>
    </source>
</evidence>
<dbReference type="PROSITE" id="PS51257">
    <property type="entry name" value="PROKAR_LIPOPROTEIN"/>
    <property type="match status" value="1"/>
</dbReference>
<gene>
    <name evidence="2" type="ORF">Mucpa_0396</name>
</gene>
<accession>H1YH89</accession>
<keyword evidence="3" id="KW-1185">Reference proteome</keyword>
<name>H1YH89_9SPHI</name>
<evidence type="ECO:0000313" key="3">
    <source>
        <dbReference type="Proteomes" id="UP000002774"/>
    </source>
</evidence>
<dbReference type="AlphaFoldDB" id="H1YH89"/>
<sequence length="115" mass="12296">MKKSKAITLVLVTGLLGCKHQPTDRNRLYMRTDSAGSYSSATTGFHGYYVFRAYGTYYDGGYYGNGYGGRRSAFGGRAGYIRQGYAHSGFHTAKSSGVSRGGFGRSGGFHASSSS</sequence>
<evidence type="ECO:0000256" key="1">
    <source>
        <dbReference type="SAM" id="MobiDB-lite"/>
    </source>
</evidence>
<dbReference type="Proteomes" id="UP000002774">
    <property type="component" value="Chromosome"/>
</dbReference>
<dbReference type="STRING" id="714943.Mucpa_0396"/>